<organism evidence="3 4">
    <name type="scientific">Mytilus galloprovincialis</name>
    <name type="common">Mediterranean mussel</name>
    <dbReference type="NCBI Taxonomy" id="29158"/>
    <lineage>
        <taxon>Eukaryota</taxon>
        <taxon>Metazoa</taxon>
        <taxon>Spiralia</taxon>
        <taxon>Lophotrochozoa</taxon>
        <taxon>Mollusca</taxon>
        <taxon>Bivalvia</taxon>
        <taxon>Autobranchia</taxon>
        <taxon>Pteriomorphia</taxon>
        <taxon>Mytilida</taxon>
        <taxon>Mytiloidea</taxon>
        <taxon>Mytilidae</taxon>
        <taxon>Mytilinae</taxon>
        <taxon>Mytilus</taxon>
    </lineage>
</organism>
<name>A0A8B6C3R6_MYTGA</name>
<dbReference type="OrthoDB" id="6145340at2759"/>
<keyword evidence="1" id="KW-0677">Repeat</keyword>
<comment type="caution">
    <text evidence="3">The sequence shown here is derived from an EMBL/GenBank/DDBJ whole genome shotgun (WGS) entry which is preliminary data.</text>
</comment>
<evidence type="ECO:0000256" key="1">
    <source>
        <dbReference type="ARBA" id="ARBA00022737"/>
    </source>
</evidence>
<dbReference type="Pfam" id="PF01436">
    <property type="entry name" value="NHL"/>
    <property type="match status" value="1"/>
</dbReference>
<dbReference type="Proteomes" id="UP000596742">
    <property type="component" value="Unassembled WGS sequence"/>
</dbReference>
<reference evidence="3" key="1">
    <citation type="submission" date="2018-11" db="EMBL/GenBank/DDBJ databases">
        <authorList>
            <person name="Alioto T."/>
            <person name="Alioto T."/>
        </authorList>
    </citation>
    <scope>NUCLEOTIDE SEQUENCE</scope>
</reference>
<dbReference type="InterPro" id="IPR011042">
    <property type="entry name" value="6-blade_b-propeller_TolB-like"/>
</dbReference>
<dbReference type="PROSITE" id="PS51125">
    <property type="entry name" value="NHL"/>
    <property type="match status" value="1"/>
</dbReference>
<dbReference type="EMBL" id="UYJE01001097">
    <property type="protein sequence ID" value="VDH99070.1"/>
    <property type="molecule type" value="Genomic_DNA"/>
</dbReference>
<dbReference type="InterPro" id="IPR001258">
    <property type="entry name" value="NHL_repeat"/>
</dbReference>
<dbReference type="AlphaFoldDB" id="A0A8B6C3R6"/>
<keyword evidence="4" id="KW-1185">Reference proteome</keyword>
<dbReference type="SUPFAM" id="SSF101898">
    <property type="entry name" value="NHL repeat"/>
    <property type="match status" value="1"/>
</dbReference>
<feature type="repeat" description="NHL" evidence="2">
    <location>
        <begin position="173"/>
        <end position="200"/>
    </location>
</feature>
<accession>A0A8B6C3R6</accession>
<protein>
    <submittedName>
        <fullName evidence="3">Uncharacterized protein</fullName>
    </submittedName>
</protein>
<evidence type="ECO:0000313" key="3">
    <source>
        <dbReference type="EMBL" id="VDH99070.1"/>
    </source>
</evidence>
<dbReference type="Gene3D" id="2.120.10.30">
    <property type="entry name" value="TolB, C-terminal domain"/>
    <property type="match status" value="1"/>
</dbReference>
<evidence type="ECO:0000256" key="2">
    <source>
        <dbReference type="PROSITE-ProRule" id="PRU00504"/>
    </source>
</evidence>
<evidence type="ECO:0000313" key="4">
    <source>
        <dbReference type="Proteomes" id="UP000596742"/>
    </source>
</evidence>
<proteinExistence type="predicted"/>
<gene>
    <name evidence="3" type="ORF">MGAL_10B080029</name>
</gene>
<sequence>MGTSWGDVLQKVTVEKDRIIQCSELKETLLVFDMAMMNNGDLLVSSGKTELKLYTTDNQVKTFGTVFPLYTLGVHVNKQNEIFLGFSDSDYITISNDIVRRVVLMDHNGDIKQCFEYDRDNQRLFTWPRRICSNDKYIFVVDLLHGGPGRVVVIDKVGQLQWNYNGSFDKFDPKDIAVTSTEIVIVTDCNNHALHILSLSGEVIICKKISELCIHFPCSLSIDDDDKLWVGTSDSKSKVHALRLT</sequence>